<gene>
    <name evidence="1" type="ORF">HMPREF2086_01405</name>
</gene>
<keyword evidence="2" id="KW-1185">Reference proteome</keyword>
<evidence type="ECO:0000313" key="2">
    <source>
        <dbReference type="Proteomes" id="UP000018731"/>
    </source>
</evidence>
<evidence type="ECO:0000313" key="1">
    <source>
        <dbReference type="EMBL" id="ETD23599.1"/>
    </source>
</evidence>
<sequence>MKYLLKNKDKIVLEFEVSINTQTYQGISRQYATIKNTKAINDDLLPRSMNDLDSLQKWIEKRKIPKNRAFVNDILKTLGVDSDGNFMAYIDISLGLSLNDSYWIVPSDRKYKWSDFNLYDNEFEKALALVAFSGGNYKANKITSSPEYTTNGMLKKCWHREDRGIYLYKGSSEKYANGGKESYAEYYMAQIAESLGFKHISYDLREFHGQLVSTCPIFTNENEGYLNIYDCLDKDIRQSYKFKLIEPIQKVYGKGSFEDLMLFDALICNVDRHLGNFGMIVDNNTNEILRPAPIFDNGFSMINILTQDELSDIPSAITNMQHSFFDFSFDEQLKLFVQPRHIPNLEKLQTFEFKKHKEFNLPDEWLESIQKAIQDRAKLAIELCHKKPTIHTNQ</sequence>
<dbReference type="EMBL" id="AZJI01000005">
    <property type="protein sequence ID" value="ETD23599.1"/>
    <property type="molecule type" value="Genomic_DNA"/>
</dbReference>
<dbReference type="OrthoDB" id="9812605at2"/>
<dbReference type="eggNOG" id="COG3550">
    <property type="taxonomic scope" value="Bacteria"/>
</dbReference>
<dbReference type="Gene3D" id="1.10.1070.20">
    <property type="match status" value="1"/>
</dbReference>
<dbReference type="RefSeq" id="WP_023928146.1">
    <property type="nucleotide sequence ID" value="NZ_KI669454.1"/>
</dbReference>
<organism evidence="1 2">
    <name type="scientific">Helicobacter macacae MIT 99-5501</name>
    <dbReference type="NCBI Taxonomy" id="1357400"/>
    <lineage>
        <taxon>Bacteria</taxon>
        <taxon>Pseudomonadati</taxon>
        <taxon>Campylobacterota</taxon>
        <taxon>Epsilonproteobacteria</taxon>
        <taxon>Campylobacterales</taxon>
        <taxon>Helicobacteraceae</taxon>
        <taxon>Helicobacter</taxon>
    </lineage>
</organism>
<dbReference type="HOGENOM" id="CLU_042516_0_0_7"/>
<dbReference type="STRING" id="1357400.HMPREF2086_01405"/>
<dbReference type="AlphaFoldDB" id="V8C8B8"/>
<accession>V8C8B8</accession>
<dbReference type="Proteomes" id="UP000018731">
    <property type="component" value="Unassembled WGS sequence"/>
</dbReference>
<reference evidence="1 2" key="1">
    <citation type="journal article" date="2014" name="Genome Announc.">
        <title>Draft genome sequences of six enterohepatic helicobacter species isolated from humans and one from rhesus macaques.</title>
        <authorList>
            <person name="Shen Z."/>
            <person name="Sheh A."/>
            <person name="Young S.K."/>
            <person name="Abouelliel A."/>
            <person name="Ward D.V."/>
            <person name="Earl A.M."/>
            <person name="Fox J.G."/>
        </authorList>
    </citation>
    <scope>NUCLEOTIDE SEQUENCE [LARGE SCALE GENOMIC DNA]</scope>
    <source>
        <strain evidence="1 2">MIT 99-5501</strain>
    </source>
</reference>
<comment type="caution">
    <text evidence="1">The sequence shown here is derived from an EMBL/GenBank/DDBJ whole genome shotgun (WGS) entry which is preliminary data.</text>
</comment>
<name>V8C8B8_9HELI</name>
<dbReference type="PATRIC" id="fig|1357400.3.peg.1883"/>
<protein>
    <recommendedName>
        <fullName evidence="3">HipA-like C-terminal domain-containing protein</fullName>
    </recommendedName>
</protein>
<proteinExistence type="predicted"/>
<evidence type="ECO:0008006" key="3">
    <source>
        <dbReference type="Google" id="ProtNLM"/>
    </source>
</evidence>